<feature type="region of interest" description="Disordered" evidence="1">
    <location>
        <begin position="467"/>
        <end position="502"/>
    </location>
</feature>
<keyword evidence="3" id="KW-1185">Reference proteome</keyword>
<evidence type="ECO:0000313" key="3">
    <source>
        <dbReference type="Proteomes" id="UP000199077"/>
    </source>
</evidence>
<gene>
    <name evidence="2" type="ORF">SAMN04489867_1229</name>
</gene>
<proteinExistence type="predicted"/>
<sequence>MARNAKQEISSSAARQIQARAHQHGLELDYATTISESAYLSPVIASFFSGLLARQRSPWLVIVIRFKDDPPILAVKTGPHGPKVDLLAHHRRLFTKAGTGTMNMVDYFLDNSHGKIDVSDSEVVGVYTIPFKRADYIGNVGPQPAKINRSGVLDAGRAAAAAHKIDLTAYSGVVVCGYTPLDLCGWVGGMAALCDLNSLSPDLLGQEMGHGYGSDHSGLDGSTAEYGDPWDTMSTWSPFSASNSDYSRIGPGLNAVNMRLRGWLNEDRVLVVPRTDTVTRDVVLGPLHDHGLSAAALDIAGFLVEFRMNDRWDAGIPRPCVLVHRVQGNRSYLMSGKGGENDLVAGSVFERLSLLGTSVTVTVNSIDEKARRATLRVEQTVHRIHIPQEAVQEWPPRIGDPGPLERLSADPRISRLRERFERYATALEVADHFGTPDLALRSLAEIAEEIGRQTARVEVTTFHEGYSFHDGFAPGPDHVREPNQDHEHDHQDHVHHERDQQQ</sequence>
<evidence type="ECO:0000256" key="1">
    <source>
        <dbReference type="SAM" id="MobiDB-lite"/>
    </source>
</evidence>
<dbReference type="STRING" id="443156.SAMN04489867_1229"/>
<protein>
    <submittedName>
        <fullName evidence="2">Uncharacterized protein</fullName>
    </submittedName>
</protein>
<dbReference type="Proteomes" id="UP000199077">
    <property type="component" value="Chromosome I"/>
</dbReference>
<dbReference type="EMBL" id="LT629711">
    <property type="protein sequence ID" value="SDP03116.1"/>
    <property type="molecule type" value="Genomic_DNA"/>
</dbReference>
<name>A0A1H0PER9_9MICO</name>
<dbReference type="RefSeq" id="WP_091782893.1">
    <property type="nucleotide sequence ID" value="NZ_LT629711.1"/>
</dbReference>
<organism evidence="2 3">
    <name type="scientific">Pedococcus dokdonensis</name>
    <dbReference type="NCBI Taxonomy" id="443156"/>
    <lineage>
        <taxon>Bacteria</taxon>
        <taxon>Bacillati</taxon>
        <taxon>Actinomycetota</taxon>
        <taxon>Actinomycetes</taxon>
        <taxon>Micrococcales</taxon>
        <taxon>Intrasporangiaceae</taxon>
        <taxon>Pedococcus</taxon>
    </lineage>
</organism>
<dbReference type="AlphaFoldDB" id="A0A1H0PER9"/>
<accession>A0A1H0PER9</accession>
<reference evidence="3" key="1">
    <citation type="submission" date="2016-10" db="EMBL/GenBank/DDBJ databases">
        <authorList>
            <person name="Varghese N."/>
            <person name="Submissions S."/>
        </authorList>
    </citation>
    <scope>NUCLEOTIDE SEQUENCE [LARGE SCALE GENOMIC DNA]</scope>
    <source>
        <strain evidence="3">DSM 22329</strain>
    </source>
</reference>
<dbReference type="OrthoDB" id="275270at2"/>
<evidence type="ECO:0000313" key="2">
    <source>
        <dbReference type="EMBL" id="SDP03116.1"/>
    </source>
</evidence>
<feature type="compositionally biased region" description="Basic and acidic residues" evidence="1">
    <location>
        <begin position="477"/>
        <end position="502"/>
    </location>
</feature>